<dbReference type="GO" id="GO:0006508">
    <property type="term" value="P:proteolysis"/>
    <property type="evidence" value="ECO:0007669"/>
    <property type="project" value="InterPro"/>
</dbReference>
<protein>
    <recommendedName>
        <fullName evidence="1">Peptidase C1A papain C-terminal domain-containing protein</fullName>
    </recommendedName>
</protein>
<feature type="non-terminal residue" evidence="2">
    <location>
        <position position="143"/>
    </location>
</feature>
<dbReference type="OrthoDB" id="1276605at2759"/>
<feature type="domain" description="Peptidase C1A papain C-terminal" evidence="1">
    <location>
        <begin position="109"/>
        <end position="143"/>
    </location>
</feature>
<dbReference type="KEGG" id="nta:107782549"/>
<reference evidence="2" key="1">
    <citation type="submission" date="2025-08" db="UniProtKB">
        <authorList>
            <consortium name="RefSeq"/>
        </authorList>
    </citation>
    <scope>IDENTIFICATION</scope>
</reference>
<dbReference type="PaxDb" id="4097-A0A1S3Z3A3"/>
<name>A0A1S3Z3A3_TOBAC</name>
<dbReference type="InterPro" id="IPR038765">
    <property type="entry name" value="Papain-like_cys_pep_sf"/>
</dbReference>
<proteinExistence type="predicted"/>
<gene>
    <name evidence="2" type="primary">LOC107782549</name>
</gene>
<dbReference type="Pfam" id="PF00112">
    <property type="entry name" value="Peptidase_C1"/>
    <property type="match status" value="1"/>
</dbReference>
<dbReference type="Gene3D" id="3.90.70.10">
    <property type="entry name" value="Cysteine proteinases"/>
    <property type="match status" value="2"/>
</dbReference>
<dbReference type="GO" id="GO:0008234">
    <property type="term" value="F:cysteine-type peptidase activity"/>
    <property type="evidence" value="ECO:0007669"/>
    <property type="project" value="InterPro"/>
</dbReference>
<sequence>MAEEHVDEEFSLKDAGILLPYVRNEGNMNVCYAYTTGEAIAALFAKDKNQPPVELSIQQIADFLPKDFDYKNRRNRRDEVGCYFGSHIHALEYACNDVYMGPIAGDIDQNAAYSILVIGYGVKNGTKYFLIKNSHGDEWGDDG</sequence>
<dbReference type="SUPFAM" id="SSF54001">
    <property type="entry name" value="Cysteine proteinases"/>
    <property type="match status" value="1"/>
</dbReference>
<organism evidence="2">
    <name type="scientific">Nicotiana tabacum</name>
    <name type="common">Common tobacco</name>
    <dbReference type="NCBI Taxonomy" id="4097"/>
    <lineage>
        <taxon>Eukaryota</taxon>
        <taxon>Viridiplantae</taxon>
        <taxon>Streptophyta</taxon>
        <taxon>Embryophyta</taxon>
        <taxon>Tracheophyta</taxon>
        <taxon>Spermatophyta</taxon>
        <taxon>Magnoliopsida</taxon>
        <taxon>eudicotyledons</taxon>
        <taxon>Gunneridae</taxon>
        <taxon>Pentapetalae</taxon>
        <taxon>asterids</taxon>
        <taxon>lamiids</taxon>
        <taxon>Solanales</taxon>
        <taxon>Solanaceae</taxon>
        <taxon>Nicotianoideae</taxon>
        <taxon>Nicotianeae</taxon>
        <taxon>Nicotiana</taxon>
    </lineage>
</organism>
<dbReference type="SMR" id="A0A1S3Z3A3"/>
<evidence type="ECO:0000259" key="1">
    <source>
        <dbReference type="Pfam" id="PF00112"/>
    </source>
</evidence>
<accession>A0A1S3Z3A3</accession>
<evidence type="ECO:0000313" key="2">
    <source>
        <dbReference type="RefSeq" id="XP_016458915.1"/>
    </source>
</evidence>
<dbReference type="STRING" id="4097.A0A1S3Z3A3"/>
<dbReference type="AlphaFoldDB" id="A0A1S3Z3A3"/>
<dbReference type="InterPro" id="IPR000668">
    <property type="entry name" value="Peptidase_C1A_C"/>
</dbReference>
<dbReference type="RefSeq" id="XP_016458915.1">
    <property type="nucleotide sequence ID" value="XM_016603429.1"/>
</dbReference>